<feature type="transmembrane region" description="Helical" evidence="1">
    <location>
        <begin position="36"/>
        <end position="56"/>
    </location>
</feature>
<dbReference type="AlphaFoldDB" id="A0AA39HEB4"/>
<organism evidence="2 3">
    <name type="scientific">Steinernema hermaphroditum</name>
    <dbReference type="NCBI Taxonomy" id="289476"/>
    <lineage>
        <taxon>Eukaryota</taxon>
        <taxon>Metazoa</taxon>
        <taxon>Ecdysozoa</taxon>
        <taxon>Nematoda</taxon>
        <taxon>Chromadorea</taxon>
        <taxon>Rhabditida</taxon>
        <taxon>Tylenchina</taxon>
        <taxon>Panagrolaimomorpha</taxon>
        <taxon>Strongyloidoidea</taxon>
        <taxon>Steinernematidae</taxon>
        <taxon>Steinernema</taxon>
    </lineage>
</organism>
<keyword evidence="1" id="KW-0812">Transmembrane</keyword>
<dbReference type="EMBL" id="JAUCMV010000004">
    <property type="protein sequence ID" value="KAK0403754.1"/>
    <property type="molecule type" value="Genomic_DNA"/>
</dbReference>
<sequence length="69" mass="7465">MLSSLVVSVGIVYVFTNVVGASEPGLHGVIRCFATAILFVCVYGAHIIFHVAHLLHQENTRSGALMRKL</sequence>
<keyword evidence="3" id="KW-1185">Reference proteome</keyword>
<evidence type="ECO:0000256" key="1">
    <source>
        <dbReference type="SAM" id="Phobius"/>
    </source>
</evidence>
<proteinExistence type="predicted"/>
<accession>A0AA39HEB4</accession>
<reference evidence="2" key="1">
    <citation type="submission" date="2023-06" db="EMBL/GenBank/DDBJ databases">
        <title>Genomic analysis of the entomopathogenic nematode Steinernema hermaphroditum.</title>
        <authorList>
            <person name="Schwarz E.M."/>
            <person name="Heppert J.K."/>
            <person name="Baniya A."/>
            <person name="Schwartz H.T."/>
            <person name="Tan C.-H."/>
            <person name="Antoshechkin I."/>
            <person name="Sternberg P.W."/>
            <person name="Goodrich-Blair H."/>
            <person name="Dillman A.R."/>
        </authorList>
    </citation>
    <scope>NUCLEOTIDE SEQUENCE</scope>
    <source>
        <strain evidence="2">PS9179</strain>
        <tissue evidence="2">Whole animal</tissue>
    </source>
</reference>
<name>A0AA39HEB4_9BILA</name>
<keyword evidence="1" id="KW-1133">Transmembrane helix</keyword>
<protein>
    <submittedName>
        <fullName evidence="2">Uncharacterized protein</fullName>
    </submittedName>
</protein>
<evidence type="ECO:0000313" key="2">
    <source>
        <dbReference type="EMBL" id="KAK0403754.1"/>
    </source>
</evidence>
<keyword evidence="1" id="KW-0472">Membrane</keyword>
<dbReference type="Proteomes" id="UP001175271">
    <property type="component" value="Unassembled WGS sequence"/>
</dbReference>
<gene>
    <name evidence="2" type="ORF">QR680_017108</name>
</gene>
<comment type="caution">
    <text evidence="2">The sequence shown here is derived from an EMBL/GenBank/DDBJ whole genome shotgun (WGS) entry which is preliminary data.</text>
</comment>
<evidence type="ECO:0000313" key="3">
    <source>
        <dbReference type="Proteomes" id="UP001175271"/>
    </source>
</evidence>